<dbReference type="AlphaFoldDB" id="A0A9D1T7P1"/>
<dbReference type="Gene3D" id="3.20.20.140">
    <property type="entry name" value="Metal-dependent hydrolases"/>
    <property type="match status" value="1"/>
</dbReference>
<comment type="caution">
    <text evidence="1">The sequence shown here is derived from an EMBL/GenBank/DDBJ whole genome shotgun (WGS) entry which is preliminary data.</text>
</comment>
<dbReference type="PROSITE" id="PS51365">
    <property type="entry name" value="RENAL_DIPEPTIDASE_2"/>
    <property type="match status" value="1"/>
</dbReference>
<dbReference type="Proteomes" id="UP000886889">
    <property type="component" value="Unassembled WGS sequence"/>
</dbReference>
<organism evidence="1 2">
    <name type="scientific">Candidatus Merdiplasma excrementigallinarum</name>
    <dbReference type="NCBI Taxonomy" id="2840864"/>
    <lineage>
        <taxon>Bacteria</taxon>
        <taxon>Bacillati</taxon>
        <taxon>Bacillota</taxon>
        <taxon>Clostridia</taxon>
        <taxon>Lachnospirales</taxon>
        <taxon>Lachnospiraceae</taxon>
        <taxon>Lachnospiraceae incertae sedis</taxon>
        <taxon>Candidatus Merdiplasma</taxon>
    </lineage>
</organism>
<dbReference type="InterPro" id="IPR008257">
    <property type="entry name" value="Pept_M19"/>
</dbReference>
<sequence length="326" mass="37035">MNTVPFIDFHCDTLMQAWFRRRKEVYSLPPAMADVKRLKQGGAKAQFFAIFLQSLRMKRCLGPLMPKDEAYIDRMVGIFRRTLANHRDEIAFAGNSRQMEKNWQEGRISAFLTIEDGREVQGRMERLEEYHRMGVRLLGLTWNYANCFGFPNSQDPSVMKQGLSDFGKEAVGELNRLGMIIDVSHLSDGGFWDVARLSRKPFVASHSNARALCPHPRNLTDEMIRAVGEAGGVVGLNHCPKFLYPDSRENRIEDLVRHLLHIRNVGGLEAAALGSDFDGISGKLALKGPQDYGKLTEALRREGLSWEEIEKIYHKNAERVIRDVMG</sequence>
<gene>
    <name evidence="1" type="ORF">IAC80_00940</name>
</gene>
<dbReference type="PANTHER" id="PTHR10443:SF12">
    <property type="entry name" value="DIPEPTIDASE"/>
    <property type="match status" value="1"/>
</dbReference>
<dbReference type="EMBL" id="DVOS01000011">
    <property type="protein sequence ID" value="HIV22480.1"/>
    <property type="molecule type" value="Genomic_DNA"/>
</dbReference>
<dbReference type="InterPro" id="IPR032466">
    <property type="entry name" value="Metal_Hydrolase"/>
</dbReference>
<dbReference type="GO" id="GO:0070573">
    <property type="term" value="F:metallodipeptidase activity"/>
    <property type="evidence" value="ECO:0007669"/>
    <property type="project" value="InterPro"/>
</dbReference>
<dbReference type="GO" id="GO:0006508">
    <property type="term" value="P:proteolysis"/>
    <property type="evidence" value="ECO:0007669"/>
    <property type="project" value="InterPro"/>
</dbReference>
<evidence type="ECO:0000313" key="1">
    <source>
        <dbReference type="EMBL" id="HIV22480.1"/>
    </source>
</evidence>
<evidence type="ECO:0000313" key="2">
    <source>
        <dbReference type="Proteomes" id="UP000886889"/>
    </source>
</evidence>
<proteinExistence type="predicted"/>
<name>A0A9D1T7P1_9FIRM</name>
<accession>A0A9D1T7P1</accession>
<reference evidence="1" key="2">
    <citation type="journal article" date="2021" name="PeerJ">
        <title>Extensive microbial diversity within the chicken gut microbiome revealed by metagenomics and culture.</title>
        <authorList>
            <person name="Gilroy R."/>
            <person name="Ravi A."/>
            <person name="Getino M."/>
            <person name="Pursley I."/>
            <person name="Horton D.L."/>
            <person name="Alikhan N.F."/>
            <person name="Baker D."/>
            <person name="Gharbi K."/>
            <person name="Hall N."/>
            <person name="Watson M."/>
            <person name="Adriaenssens E.M."/>
            <person name="Foster-Nyarko E."/>
            <person name="Jarju S."/>
            <person name="Secka A."/>
            <person name="Antonio M."/>
            <person name="Oren A."/>
            <person name="Chaudhuri R.R."/>
            <person name="La Ragione R."/>
            <person name="Hildebrand F."/>
            <person name="Pallen M.J."/>
        </authorList>
    </citation>
    <scope>NUCLEOTIDE SEQUENCE</scope>
    <source>
        <strain evidence="1">ChiBcec6-7307</strain>
    </source>
</reference>
<dbReference type="CDD" id="cd01301">
    <property type="entry name" value="rDP_like"/>
    <property type="match status" value="1"/>
</dbReference>
<protein>
    <submittedName>
        <fullName evidence="1">Dipeptidase</fullName>
    </submittedName>
</protein>
<dbReference type="SUPFAM" id="SSF51556">
    <property type="entry name" value="Metallo-dependent hydrolases"/>
    <property type="match status" value="1"/>
</dbReference>
<dbReference type="Pfam" id="PF01244">
    <property type="entry name" value="Peptidase_M19"/>
    <property type="match status" value="1"/>
</dbReference>
<dbReference type="PANTHER" id="PTHR10443">
    <property type="entry name" value="MICROSOMAL DIPEPTIDASE"/>
    <property type="match status" value="1"/>
</dbReference>
<reference evidence="1" key="1">
    <citation type="submission" date="2020-10" db="EMBL/GenBank/DDBJ databases">
        <authorList>
            <person name="Gilroy R."/>
        </authorList>
    </citation>
    <scope>NUCLEOTIDE SEQUENCE</scope>
    <source>
        <strain evidence="1">ChiBcec6-7307</strain>
    </source>
</reference>